<dbReference type="InterPro" id="IPR021109">
    <property type="entry name" value="Peptidase_aspartic_dom_sf"/>
</dbReference>
<dbReference type="AlphaFoldDB" id="H8X919"/>
<reference evidence="6 7" key="1">
    <citation type="journal article" date="2012" name="PLoS ONE">
        <title>Sequence and analysis of the genome of the pathogenic yeast Candida orthopsilosis.</title>
        <authorList>
            <person name="Riccombeni A."/>
            <person name="Vidanes G."/>
            <person name="Proux-Wera E."/>
            <person name="Wolfe K.H."/>
            <person name="Butler G."/>
        </authorList>
    </citation>
    <scope>NUCLEOTIDE SEQUENCE [LARGE SCALE GENOMIC DNA]</scope>
    <source>
        <strain evidence="6 7">Co 90-125</strain>
    </source>
</reference>
<dbReference type="RefSeq" id="XP_003870447.1">
    <property type="nucleotide sequence ID" value="XM_003870398.1"/>
</dbReference>
<dbReference type="KEGG" id="cot:CORT_0F00880"/>
<dbReference type="GeneID" id="14541398"/>
<accession>H8X919</accession>
<evidence type="ECO:0000259" key="5">
    <source>
        <dbReference type="PROSITE" id="PS51767"/>
    </source>
</evidence>
<feature type="active site" evidence="3">
    <location>
        <position position="250"/>
    </location>
</feature>
<dbReference type="PRINTS" id="PR00792">
    <property type="entry name" value="PEPSIN"/>
</dbReference>
<name>H8X919_CANO9</name>
<dbReference type="PANTHER" id="PTHR47966:SF65">
    <property type="entry name" value="ASPARTIC-TYPE ENDOPEPTIDASE"/>
    <property type="match status" value="1"/>
</dbReference>
<evidence type="ECO:0000256" key="1">
    <source>
        <dbReference type="ARBA" id="ARBA00007447"/>
    </source>
</evidence>
<evidence type="ECO:0000256" key="2">
    <source>
        <dbReference type="ARBA" id="ARBA00023157"/>
    </source>
</evidence>
<dbReference type="PANTHER" id="PTHR47966">
    <property type="entry name" value="BETA-SITE APP-CLEAVING ENZYME, ISOFORM A-RELATED"/>
    <property type="match status" value="1"/>
</dbReference>
<dbReference type="Gene3D" id="2.40.70.10">
    <property type="entry name" value="Acid Proteases"/>
    <property type="match status" value="2"/>
</dbReference>
<keyword evidence="4" id="KW-0732">Signal</keyword>
<evidence type="ECO:0000256" key="4">
    <source>
        <dbReference type="SAM" id="SignalP"/>
    </source>
</evidence>
<gene>
    <name evidence="6" type="ORF">CORT_0F00880</name>
</gene>
<keyword evidence="7" id="KW-1185">Reference proteome</keyword>
<protein>
    <recommendedName>
        <fullName evidence="5">Peptidase A1 domain-containing protein</fullName>
    </recommendedName>
</protein>
<dbReference type="GO" id="GO:0004190">
    <property type="term" value="F:aspartic-type endopeptidase activity"/>
    <property type="evidence" value="ECO:0007669"/>
    <property type="project" value="InterPro"/>
</dbReference>
<dbReference type="Proteomes" id="UP000005018">
    <property type="component" value="Chromosome 6"/>
</dbReference>
<evidence type="ECO:0000313" key="7">
    <source>
        <dbReference type="Proteomes" id="UP000005018"/>
    </source>
</evidence>
<comment type="similarity">
    <text evidence="1">Belongs to the peptidase A1 family.</text>
</comment>
<evidence type="ECO:0000256" key="3">
    <source>
        <dbReference type="PIRSR" id="PIRSR601461-1"/>
    </source>
</evidence>
<dbReference type="InterPro" id="IPR001461">
    <property type="entry name" value="Aspartic_peptidase_A1"/>
</dbReference>
<dbReference type="PROSITE" id="PS51767">
    <property type="entry name" value="PEPTIDASE_A1"/>
    <property type="match status" value="1"/>
</dbReference>
<dbReference type="InterPro" id="IPR033121">
    <property type="entry name" value="PEPTIDASE_A1"/>
</dbReference>
<dbReference type="EMBL" id="HE681724">
    <property type="protein sequence ID" value="CCG24317.1"/>
    <property type="molecule type" value="Genomic_DNA"/>
</dbReference>
<dbReference type="GO" id="GO:0006508">
    <property type="term" value="P:proteolysis"/>
    <property type="evidence" value="ECO:0007669"/>
    <property type="project" value="InterPro"/>
</dbReference>
<feature type="domain" description="Peptidase A1" evidence="5">
    <location>
        <begin position="61"/>
        <end position="355"/>
    </location>
</feature>
<dbReference type="SUPFAM" id="SSF50630">
    <property type="entry name" value="Acid proteases"/>
    <property type="match status" value="1"/>
</dbReference>
<organism evidence="6 7">
    <name type="scientific">Candida orthopsilosis (strain 90-125)</name>
    <name type="common">Yeast</name>
    <dbReference type="NCBI Taxonomy" id="1136231"/>
    <lineage>
        <taxon>Eukaryota</taxon>
        <taxon>Fungi</taxon>
        <taxon>Dikarya</taxon>
        <taxon>Ascomycota</taxon>
        <taxon>Saccharomycotina</taxon>
        <taxon>Pichiomycetes</taxon>
        <taxon>Debaryomycetaceae</taxon>
        <taxon>Candida/Lodderomyces clade</taxon>
        <taxon>Candida</taxon>
    </lineage>
</organism>
<evidence type="ECO:0000313" key="6">
    <source>
        <dbReference type="EMBL" id="CCG24317.1"/>
    </source>
</evidence>
<keyword evidence="2" id="KW-1015">Disulfide bond</keyword>
<dbReference type="HOGENOM" id="CLU_013253_9_1_1"/>
<dbReference type="OrthoDB" id="771136at2759"/>
<proteinExistence type="inferred from homology"/>
<feature type="chain" id="PRO_5003617633" description="Peptidase A1 domain-containing protein" evidence="4">
    <location>
        <begin position="21"/>
        <end position="370"/>
    </location>
</feature>
<dbReference type="Pfam" id="PF00026">
    <property type="entry name" value="Asp"/>
    <property type="match status" value="1"/>
</dbReference>
<dbReference type="eggNOG" id="KOG1339">
    <property type="taxonomic scope" value="Eukaryota"/>
</dbReference>
<sequence>MLSLLKTTVLVTLLAAITNGTPIEKRHNKFIVHELERDGFNSLDKRTPSESQWFADTGARWYTKLKLGSSQEPVRVTVDTGSVRLNVPVPGATCQKKTCAADAVFHPENSSTFKNSTKESDSAYGDGSAVTKSFKANDDLYFDDGRKIPDFEFDVSYISSGDIGVFGVGESQDVQSNYVFASKNAGLINRAGYSVYLGQENQGTLLLGGIDKAKYEGELALFDAEQNINATSITTASGKVFPFEKLVGFDTGNAWVSLEKYMVEGIRAELHQDQFGLFDCKRVLDTTDKFTFDLGPINITVPYSNFFYRIPGDESRCGSHIYDDSNSGGLPGIGLPFLREVYFVKDLETKHIGIAPVKHTTDTDIVDFWF</sequence>
<feature type="signal peptide" evidence="4">
    <location>
        <begin position="1"/>
        <end position="20"/>
    </location>
</feature>
<feature type="active site" evidence="3">
    <location>
        <position position="79"/>
    </location>
</feature>